<evidence type="ECO:0000313" key="4">
    <source>
        <dbReference type="Proteomes" id="UP001597273"/>
    </source>
</evidence>
<keyword evidence="3" id="KW-0966">Cell projection</keyword>
<dbReference type="EMBL" id="JBHUFW010000004">
    <property type="protein sequence ID" value="MFD1862073.1"/>
    <property type="molecule type" value="Genomic_DNA"/>
</dbReference>
<dbReference type="RefSeq" id="WP_204890875.1">
    <property type="nucleotide sequence ID" value="NZ_JBHUFW010000004.1"/>
</dbReference>
<evidence type="ECO:0000256" key="2">
    <source>
        <dbReference type="ARBA" id="ARBA00022795"/>
    </source>
</evidence>
<comment type="caution">
    <text evidence="3">The sequence shown here is derived from an EMBL/GenBank/DDBJ whole genome shotgun (WGS) entry which is preliminary data.</text>
</comment>
<proteinExistence type="inferred from homology"/>
<dbReference type="Proteomes" id="UP001597273">
    <property type="component" value="Unassembled WGS sequence"/>
</dbReference>
<protein>
    <submittedName>
        <fullName evidence="3">Flagellar hook assembly protein FlgD</fullName>
    </submittedName>
</protein>
<evidence type="ECO:0000313" key="3">
    <source>
        <dbReference type="EMBL" id="MFD1862073.1"/>
    </source>
</evidence>
<keyword evidence="3" id="KW-0969">Cilium</keyword>
<keyword evidence="3" id="KW-0282">Flagellum</keyword>
<comment type="similarity">
    <text evidence="1">Belongs to the FlgD family.</text>
</comment>
<keyword evidence="2" id="KW-1005">Bacterial flagellum biogenesis</keyword>
<reference evidence="4" key="1">
    <citation type="journal article" date="2019" name="Int. J. Syst. Evol. Microbiol.">
        <title>The Global Catalogue of Microorganisms (GCM) 10K type strain sequencing project: providing services to taxonomists for standard genome sequencing and annotation.</title>
        <authorList>
            <consortium name="The Broad Institute Genomics Platform"/>
            <consortium name="The Broad Institute Genome Sequencing Center for Infectious Disease"/>
            <person name="Wu L."/>
            <person name="Ma J."/>
        </authorList>
    </citation>
    <scope>NUCLEOTIDE SEQUENCE [LARGE SCALE GENOMIC DNA]</scope>
    <source>
        <strain evidence="4">CGMCC 1.15475</strain>
    </source>
</reference>
<organism evidence="3 4">
    <name type="scientific">Planococcus chinensis</name>
    <dbReference type="NCBI Taxonomy" id="272917"/>
    <lineage>
        <taxon>Bacteria</taxon>
        <taxon>Bacillati</taxon>
        <taxon>Bacillota</taxon>
        <taxon>Bacilli</taxon>
        <taxon>Bacillales</taxon>
        <taxon>Caryophanaceae</taxon>
        <taxon>Planococcus</taxon>
    </lineage>
</organism>
<gene>
    <name evidence="3" type="primary">flgD</name>
    <name evidence="3" type="ORF">ACFSDB_03985</name>
</gene>
<name>A0ABW4QER0_9BACL</name>
<sequence>MNVSNSNAALMQTAQTAKTGAESTLGKDAFLKILVTQMKNQNPLEPLKDTEFIGQMAQFSSLEQLTNLNTTMTAFVGGKGTGSLADHANLIGNKIFWERGEGETAESGEGLVKAIAMKNGEIIVELEDGAKLPINTIQRIEKYTGETNGLQTV</sequence>
<keyword evidence="4" id="KW-1185">Reference proteome</keyword>
<dbReference type="NCBIfam" id="NF007197">
    <property type="entry name" value="PRK09618.1"/>
    <property type="match status" value="1"/>
</dbReference>
<dbReference type="InterPro" id="IPR005648">
    <property type="entry name" value="FlgD"/>
</dbReference>
<dbReference type="Pfam" id="PF03963">
    <property type="entry name" value="FlgD"/>
    <property type="match status" value="1"/>
</dbReference>
<accession>A0ABW4QER0</accession>
<evidence type="ECO:0000256" key="1">
    <source>
        <dbReference type="ARBA" id="ARBA00010577"/>
    </source>
</evidence>